<dbReference type="WBParaSite" id="nRc.2.0.1.t16019-RA">
    <property type="protein sequence ID" value="nRc.2.0.1.t16019-RA"/>
    <property type="gene ID" value="nRc.2.0.1.g16019"/>
</dbReference>
<evidence type="ECO:0000313" key="2">
    <source>
        <dbReference type="Proteomes" id="UP000887565"/>
    </source>
</evidence>
<dbReference type="Proteomes" id="UP000887565">
    <property type="component" value="Unplaced"/>
</dbReference>
<name>A0A915IRJ9_ROMCU</name>
<protein>
    <recommendedName>
        <fullName evidence="1">DNA replication licensing factor MCM2-like winged-helix domain-containing protein</fullName>
    </recommendedName>
</protein>
<accession>A0A915IRJ9</accession>
<evidence type="ECO:0000313" key="3">
    <source>
        <dbReference type="WBParaSite" id="nRc.2.0.1.t16019-RA"/>
    </source>
</evidence>
<sequence>MIPIDPALWVNPAQFIAKIQSPPSGHLIKISQQRECSTDVSMAIRTVLESFIQTQKYSVMRQMQRNFNRYLTYKKDNHQLLLYLLKQCVSERLHVQAHRVGLSVDRLDEVFVHEKDLTDKARQLNIYNLQSFYKSELFAQNRFKFDSKKKLIAQQRDDEDNVVIRMQQQRKFAKTEETSRNTISGPNWISAHEGVDVNSVVTYFP</sequence>
<dbReference type="Pfam" id="PF23669">
    <property type="entry name" value="WHD_MCM2"/>
    <property type="match status" value="1"/>
</dbReference>
<dbReference type="AlphaFoldDB" id="A0A915IRJ9"/>
<reference evidence="3" key="1">
    <citation type="submission" date="2022-11" db="UniProtKB">
        <authorList>
            <consortium name="WormBaseParasite"/>
        </authorList>
    </citation>
    <scope>IDENTIFICATION</scope>
</reference>
<organism evidence="2 3">
    <name type="scientific">Romanomermis culicivorax</name>
    <name type="common">Nematode worm</name>
    <dbReference type="NCBI Taxonomy" id="13658"/>
    <lineage>
        <taxon>Eukaryota</taxon>
        <taxon>Metazoa</taxon>
        <taxon>Ecdysozoa</taxon>
        <taxon>Nematoda</taxon>
        <taxon>Enoplea</taxon>
        <taxon>Dorylaimia</taxon>
        <taxon>Mermithida</taxon>
        <taxon>Mermithoidea</taxon>
        <taxon>Mermithidae</taxon>
        <taxon>Romanomermis</taxon>
    </lineage>
</organism>
<proteinExistence type="predicted"/>
<keyword evidence="2" id="KW-1185">Reference proteome</keyword>
<dbReference type="InterPro" id="IPR059098">
    <property type="entry name" value="WHD_MCM2"/>
</dbReference>
<feature type="domain" description="DNA replication licensing factor MCM2-like winged-helix" evidence="1">
    <location>
        <begin position="75"/>
        <end position="152"/>
    </location>
</feature>
<evidence type="ECO:0000259" key="1">
    <source>
        <dbReference type="Pfam" id="PF23669"/>
    </source>
</evidence>